<sequence>MKGIDTSVRVANSYSGSVLERGAVAKL</sequence>
<reference evidence="1" key="1">
    <citation type="submission" date="2014-11" db="EMBL/GenBank/DDBJ databases">
        <authorList>
            <person name="Amaro Gonzalez C."/>
        </authorList>
    </citation>
    <scope>NUCLEOTIDE SEQUENCE</scope>
</reference>
<evidence type="ECO:0000313" key="1">
    <source>
        <dbReference type="EMBL" id="JAH69091.1"/>
    </source>
</evidence>
<protein>
    <submittedName>
        <fullName evidence="1">Uncharacterized protein</fullName>
    </submittedName>
</protein>
<reference evidence="1" key="2">
    <citation type="journal article" date="2015" name="Fish Shellfish Immunol.">
        <title>Early steps in the European eel (Anguilla anguilla)-Vibrio vulnificus interaction in the gills: Role of the RtxA13 toxin.</title>
        <authorList>
            <person name="Callol A."/>
            <person name="Pajuelo D."/>
            <person name="Ebbesson L."/>
            <person name="Teles M."/>
            <person name="MacKenzie S."/>
            <person name="Amaro C."/>
        </authorList>
    </citation>
    <scope>NUCLEOTIDE SEQUENCE</scope>
</reference>
<accession>A0A0E9UTL7</accession>
<proteinExistence type="predicted"/>
<dbReference type="EMBL" id="GBXM01039486">
    <property type="protein sequence ID" value="JAH69091.1"/>
    <property type="molecule type" value="Transcribed_RNA"/>
</dbReference>
<name>A0A0E9UTL7_ANGAN</name>
<organism evidence="1">
    <name type="scientific">Anguilla anguilla</name>
    <name type="common">European freshwater eel</name>
    <name type="synonym">Muraena anguilla</name>
    <dbReference type="NCBI Taxonomy" id="7936"/>
    <lineage>
        <taxon>Eukaryota</taxon>
        <taxon>Metazoa</taxon>
        <taxon>Chordata</taxon>
        <taxon>Craniata</taxon>
        <taxon>Vertebrata</taxon>
        <taxon>Euteleostomi</taxon>
        <taxon>Actinopterygii</taxon>
        <taxon>Neopterygii</taxon>
        <taxon>Teleostei</taxon>
        <taxon>Anguilliformes</taxon>
        <taxon>Anguillidae</taxon>
        <taxon>Anguilla</taxon>
    </lineage>
</organism>
<dbReference type="AlphaFoldDB" id="A0A0E9UTL7"/>